<dbReference type="RefSeq" id="WP_153725523.1">
    <property type="nucleotide sequence ID" value="NZ_CP045875.1"/>
</dbReference>
<evidence type="ECO:0008006" key="3">
    <source>
        <dbReference type="Google" id="ProtNLM"/>
    </source>
</evidence>
<sequence length="74" mass="8544">MEFKATIDRFEGSYAVLLVGKRDETLDWPKSMLPTDAREGDVVLIHLTLDKKERQARDKRVKSLLDKLTQKNQG</sequence>
<keyword evidence="2" id="KW-1185">Reference proteome</keyword>
<evidence type="ECO:0000313" key="1">
    <source>
        <dbReference type="EMBL" id="QGG48306.1"/>
    </source>
</evidence>
<dbReference type="Proteomes" id="UP000366051">
    <property type="component" value="Chromosome"/>
</dbReference>
<dbReference type="KEGG" id="hcv:FTV88_2208"/>
<dbReference type="AlphaFoldDB" id="A0A5Q2N3Y4"/>
<accession>A0A5Q2N3Y4</accession>
<name>A0A5Q2N3Y4_9FIRM</name>
<evidence type="ECO:0000313" key="2">
    <source>
        <dbReference type="Proteomes" id="UP000366051"/>
    </source>
</evidence>
<gene>
    <name evidence="1" type="ORF">FTV88_2208</name>
</gene>
<dbReference type="Pfam" id="PF11213">
    <property type="entry name" value="DUF3006"/>
    <property type="match status" value="1"/>
</dbReference>
<dbReference type="OrthoDB" id="164847at2"/>
<dbReference type="EMBL" id="CP045875">
    <property type="protein sequence ID" value="QGG48306.1"/>
    <property type="molecule type" value="Genomic_DNA"/>
</dbReference>
<reference evidence="2" key="1">
    <citation type="submission" date="2019-11" db="EMBL/GenBank/DDBJ databases">
        <title>Genome sequence of Heliorestis convoluta strain HH, an alkaliphilic and minimalistic phototrophic bacterium from a soda lake in Egypt.</title>
        <authorList>
            <person name="Dewey E.D."/>
            <person name="Stokes L.M."/>
            <person name="Burchell B.M."/>
            <person name="Shaffer K.N."/>
            <person name="Huntington A.M."/>
            <person name="Baker J.M."/>
            <person name="Nadendla S."/>
            <person name="Giglio M.G."/>
            <person name="Touchman J.W."/>
            <person name="Blankenship R.E."/>
            <person name="Madigan M.T."/>
            <person name="Sattley W.M."/>
        </authorList>
    </citation>
    <scope>NUCLEOTIDE SEQUENCE [LARGE SCALE GENOMIC DNA]</scope>
    <source>
        <strain evidence="2">HH</strain>
    </source>
</reference>
<organism evidence="1 2">
    <name type="scientific">Heliorestis convoluta</name>
    <dbReference type="NCBI Taxonomy" id="356322"/>
    <lineage>
        <taxon>Bacteria</taxon>
        <taxon>Bacillati</taxon>
        <taxon>Bacillota</taxon>
        <taxon>Clostridia</taxon>
        <taxon>Eubacteriales</taxon>
        <taxon>Heliobacteriaceae</taxon>
        <taxon>Heliorestis</taxon>
    </lineage>
</organism>
<dbReference type="Gene3D" id="6.20.120.50">
    <property type="match status" value="1"/>
</dbReference>
<dbReference type="InterPro" id="IPR021377">
    <property type="entry name" value="DUF3006"/>
</dbReference>
<protein>
    <recommendedName>
        <fullName evidence="3">DUF3006 domain-containing protein</fullName>
    </recommendedName>
</protein>
<proteinExistence type="predicted"/>